<evidence type="ECO:0000313" key="3">
    <source>
        <dbReference type="Proteomes" id="UP001221898"/>
    </source>
</evidence>
<reference evidence="2" key="1">
    <citation type="journal article" date="2023" name="Science">
        <title>Genome structures resolve the early diversification of teleost fishes.</title>
        <authorList>
            <person name="Parey E."/>
            <person name="Louis A."/>
            <person name="Montfort J."/>
            <person name="Bouchez O."/>
            <person name="Roques C."/>
            <person name="Iampietro C."/>
            <person name="Lluch J."/>
            <person name="Castinel A."/>
            <person name="Donnadieu C."/>
            <person name="Desvignes T."/>
            <person name="Floi Bucao C."/>
            <person name="Jouanno E."/>
            <person name="Wen M."/>
            <person name="Mejri S."/>
            <person name="Dirks R."/>
            <person name="Jansen H."/>
            <person name="Henkel C."/>
            <person name="Chen W.J."/>
            <person name="Zahm M."/>
            <person name="Cabau C."/>
            <person name="Klopp C."/>
            <person name="Thompson A.W."/>
            <person name="Robinson-Rechavi M."/>
            <person name="Braasch I."/>
            <person name="Lecointre G."/>
            <person name="Bobe J."/>
            <person name="Postlethwait J.H."/>
            <person name="Berthelot C."/>
            <person name="Roest Crollius H."/>
            <person name="Guiguen Y."/>
        </authorList>
    </citation>
    <scope>NUCLEOTIDE SEQUENCE</scope>
    <source>
        <strain evidence="2">NC1722</strain>
    </source>
</reference>
<dbReference type="Proteomes" id="UP001221898">
    <property type="component" value="Unassembled WGS sequence"/>
</dbReference>
<dbReference type="EMBL" id="JAINUG010001635">
    <property type="protein sequence ID" value="KAJ8355101.1"/>
    <property type="molecule type" value="Genomic_DNA"/>
</dbReference>
<gene>
    <name evidence="2" type="ORF">AAFF_G00098070</name>
</gene>
<name>A0AAD7R1C8_9TELE</name>
<evidence type="ECO:0000313" key="2">
    <source>
        <dbReference type="EMBL" id="KAJ8355101.1"/>
    </source>
</evidence>
<feature type="region of interest" description="Disordered" evidence="1">
    <location>
        <begin position="94"/>
        <end position="113"/>
    </location>
</feature>
<evidence type="ECO:0000256" key="1">
    <source>
        <dbReference type="SAM" id="MobiDB-lite"/>
    </source>
</evidence>
<proteinExistence type="predicted"/>
<organism evidence="2 3">
    <name type="scientific">Aldrovandia affinis</name>
    <dbReference type="NCBI Taxonomy" id="143900"/>
    <lineage>
        <taxon>Eukaryota</taxon>
        <taxon>Metazoa</taxon>
        <taxon>Chordata</taxon>
        <taxon>Craniata</taxon>
        <taxon>Vertebrata</taxon>
        <taxon>Euteleostomi</taxon>
        <taxon>Actinopterygii</taxon>
        <taxon>Neopterygii</taxon>
        <taxon>Teleostei</taxon>
        <taxon>Notacanthiformes</taxon>
        <taxon>Halosauridae</taxon>
        <taxon>Aldrovandia</taxon>
    </lineage>
</organism>
<accession>A0AAD7R1C8</accession>
<comment type="caution">
    <text evidence="2">The sequence shown here is derived from an EMBL/GenBank/DDBJ whole genome shotgun (WGS) entry which is preliminary data.</text>
</comment>
<sequence>MPLNLLLYTSEFLRQSCYYDTKEPPPGELLMKTSCFIKQLGAGNWNLNFTESGNPYVTDVPLLCGQLQGLTEREVAETENIEDVHLGSEEGLPIDLFTDGEECPDSNPDSEFF</sequence>
<keyword evidence="3" id="KW-1185">Reference proteome</keyword>
<dbReference type="AlphaFoldDB" id="A0AAD7R1C8"/>
<protein>
    <submittedName>
        <fullName evidence="2">Uncharacterized protein</fullName>
    </submittedName>
</protein>